<protein>
    <recommendedName>
        <fullName evidence="3">Phage tail protein</fullName>
    </recommendedName>
</protein>
<evidence type="ECO:0000313" key="1">
    <source>
        <dbReference type="EMBL" id="TCT27928.1"/>
    </source>
</evidence>
<accession>A0A4R3NJ80</accession>
<dbReference type="OrthoDB" id="1550902at2"/>
<proteinExistence type="predicted"/>
<evidence type="ECO:0008006" key="3">
    <source>
        <dbReference type="Google" id="ProtNLM"/>
    </source>
</evidence>
<dbReference type="Pfam" id="PF06995">
    <property type="entry name" value="Phage_P2_GpU"/>
    <property type="match status" value="1"/>
</dbReference>
<sequence length="145" mass="15706">MGMPLLGLGPHTFEVTSLNFQSIRRRTETELAEIARFGGRAGTQFTGHKRGTITISGLLFPEEFDDRAEYEKLRASQMAGRPLSFTGWAVGTGTAAEVFGLVMIKAIEDTQTYIGPDGKGRRVQYAIELAPSHEAGGKPVGLFGM</sequence>
<gene>
    <name evidence="1" type="ORF">EDC90_10718</name>
</gene>
<comment type="caution">
    <text evidence="1">The sequence shown here is derived from an EMBL/GenBank/DDBJ whole genome shotgun (WGS) entry which is preliminary data.</text>
</comment>
<dbReference type="RefSeq" id="WP_132314319.1">
    <property type="nucleotide sequence ID" value="NZ_SMAR01000071.1"/>
</dbReference>
<evidence type="ECO:0000313" key="2">
    <source>
        <dbReference type="Proteomes" id="UP000295097"/>
    </source>
</evidence>
<name>A0A4R3NJ80_9HYPH</name>
<dbReference type="Proteomes" id="UP000295097">
    <property type="component" value="Unassembled WGS sequence"/>
</dbReference>
<dbReference type="EMBL" id="SMAR01000071">
    <property type="protein sequence ID" value="TCT27928.1"/>
    <property type="molecule type" value="Genomic_DNA"/>
</dbReference>
<keyword evidence="2" id="KW-1185">Reference proteome</keyword>
<reference evidence="1 2" key="1">
    <citation type="submission" date="2019-03" db="EMBL/GenBank/DDBJ databases">
        <title>Freshwater and sediment microbial communities from various areas in North America, analyzing microbe dynamics in response to fracking.</title>
        <authorList>
            <person name="Lamendella R."/>
        </authorList>
    </citation>
    <scope>NUCLEOTIDE SEQUENCE [LARGE SCALE GENOMIC DNA]</scope>
    <source>
        <strain evidence="1 2">175.2</strain>
    </source>
</reference>
<dbReference type="AlphaFoldDB" id="A0A4R3NJ80"/>
<organism evidence="1 2">
    <name type="scientific">Martelella mediterranea</name>
    <dbReference type="NCBI Taxonomy" id="293089"/>
    <lineage>
        <taxon>Bacteria</taxon>
        <taxon>Pseudomonadati</taxon>
        <taxon>Pseudomonadota</taxon>
        <taxon>Alphaproteobacteria</taxon>
        <taxon>Hyphomicrobiales</taxon>
        <taxon>Aurantimonadaceae</taxon>
        <taxon>Martelella</taxon>
    </lineage>
</organism>
<dbReference type="InterPro" id="IPR009734">
    <property type="entry name" value="Myoviridae_GpU"/>
</dbReference>